<reference evidence="3" key="1">
    <citation type="submission" date="2017-02" db="UniProtKB">
        <authorList>
            <consortium name="WormBaseParasite"/>
        </authorList>
    </citation>
    <scope>IDENTIFICATION</scope>
</reference>
<evidence type="ECO:0000313" key="1">
    <source>
        <dbReference type="EMBL" id="VDN82890.1"/>
    </source>
</evidence>
<keyword evidence="2" id="KW-1185">Reference proteome</keyword>
<evidence type="ECO:0000313" key="2">
    <source>
        <dbReference type="Proteomes" id="UP000278627"/>
    </source>
</evidence>
<gene>
    <name evidence="1" type="ORF">BPAG_LOCUS1704</name>
</gene>
<dbReference type="Proteomes" id="UP000278627">
    <property type="component" value="Unassembled WGS sequence"/>
</dbReference>
<dbReference type="AlphaFoldDB" id="A0A0N4T0R4"/>
<name>A0A0N4T0R4_BRUPA</name>
<reference evidence="1 2" key="2">
    <citation type="submission" date="2018-11" db="EMBL/GenBank/DDBJ databases">
        <authorList>
            <consortium name="Pathogen Informatics"/>
        </authorList>
    </citation>
    <scope>NUCLEOTIDE SEQUENCE [LARGE SCALE GENOMIC DNA]</scope>
</reference>
<accession>A0A0N4T0R4</accession>
<organism evidence="3">
    <name type="scientific">Brugia pahangi</name>
    <name type="common">Filarial nematode worm</name>
    <dbReference type="NCBI Taxonomy" id="6280"/>
    <lineage>
        <taxon>Eukaryota</taxon>
        <taxon>Metazoa</taxon>
        <taxon>Ecdysozoa</taxon>
        <taxon>Nematoda</taxon>
        <taxon>Chromadorea</taxon>
        <taxon>Rhabditida</taxon>
        <taxon>Spirurina</taxon>
        <taxon>Spiruromorpha</taxon>
        <taxon>Filarioidea</taxon>
        <taxon>Onchocercidae</taxon>
        <taxon>Brugia</taxon>
    </lineage>
</organism>
<protein>
    <submittedName>
        <fullName evidence="3">Methyltransferase</fullName>
    </submittedName>
</protein>
<dbReference type="WBParaSite" id="BPAG_0000172301-mRNA-1">
    <property type="protein sequence ID" value="BPAG_0000172301-mRNA-1"/>
    <property type="gene ID" value="BPAG_0000172301"/>
</dbReference>
<evidence type="ECO:0000313" key="3">
    <source>
        <dbReference type="WBParaSite" id="BPAG_0000172301-mRNA-1"/>
    </source>
</evidence>
<proteinExistence type="predicted"/>
<dbReference type="EMBL" id="UZAD01000156">
    <property type="protein sequence ID" value="VDN82890.1"/>
    <property type="molecule type" value="Genomic_DNA"/>
</dbReference>
<sequence length="67" mass="7363">MNLLNGIDFTGEILMEIKSSSEDHAVLKILKENGFTMQSSKAGDSLVMCFGEKGNEDLIDNVDLVEQ</sequence>